<protein>
    <submittedName>
        <fullName evidence="2">Uncharacterized protein</fullName>
    </submittedName>
</protein>
<dbReference type="Proteomes" id="UP001497522">
    <property type="component" value="Chromosome 2"/>
</dbReference>
<feature type="region of interest" description="Disordered" evidence="1">
    <location>
        <begin position="67"/>
        <end position="90"/>
    </location>
</feature>
<dbReference type="EMBL" id="OZ023703">
    <property type="protein sequence ID" value="CAK9870425.1"/>
    <property type="molecule type" value="Genomic_DNA"/>
</dbReference>
<evidence type="ECO:0000313" key="2">
    <source>
        <dbReference type="EMBL" id="CAK9870425.1"/>
    </source>
</evidence>
<organism evidence="2 3">
    <name type="scientific">Sphagnum jensenii</name>
    <dbReference type="NCBI Taxonomy" id="128206"/>
    <lineage>
        <taxon>Eukaryota</taxon>
        <taxon>Viridiplantae</taxon>
        <taxon>Streptophyta</taxon>
        <taxon>Embryophyta</taxon>
        <taxon>Bryophyta</taxon>
        <taxon>Sphagnophytina</taxon>
        <taxon>Sphagnopsida</taxon>
        <taxon>Sphagnales</taxon>
        <taxon>Sphagnaceae</taxon>
        <taxon>Sphagnum</taxon>
    </lineage>
</organism>
<evidence type="ECO:0000256" key="1">
    <source>
        <dbReference type="SAM" id="MobiDB-lite"/>
    </source>
</evidence>
<proteinExistence type="predicted"/>
<accession>A0ABP1B5J5</accession>
<sequence length="90" mass="10442">MYVVDVVSKEEQPKEEVSGEAEAVNGGELVQDDGEKMVVKRRRPQYFDKRQQLDLILEVQELAEFRDHELSPTESDDEDDQEMDARCIDI</sequence>
<gene>
    <name evidence="2" type="ORF">CSSPJE1EN2_LOCUS13093</name>
</gene>
<name>A0ABP1B5J5_9BRYO</name>
<keyword evidence="3" id="KW-1185">Reference proteome</keyword>
<reference evidence="2 3" key="1">
    <citation type="submission" date="2024-03" db="EMBL/GenBank/DDBJ databases">
        <authorList>
            <consortium name="ELIXIR-Norway"/>
            <consortium name="Elixir Norway"/>
        </authorList>
    </citation>
    <scope>NUCLEOTIDE SEQUENCE [LARGE SCALE GENOMIC DNA]</scope>
</reference>
<feature type="region of interest" description="Disordered" evidence="1">
    <location>
        <begin position="1"/>
        <end position="29"/>
    </location>
</feature>
<feature type="compositionally biased region" description="Basic and acidic residues" evidence="1">
    <location>
        <begin position="7"/>
        <end position="17"/>
    </location>
</feature>
<evidence type="ECO:0000313" key="3">
    <source>
        <dbReference type="Proteomes" id="UP001497522"/>
    </source>
</evidence>